<accession>A0A848FLB6</accession>
<protein>
    <submittedName>
        <fullName evidence="2">Uncharacterized protein</fullName>
    </submittedName>
</protein>
<feature type="region of interest" description="Disordered" evidence="1">
    <location>
        <begin position="1"/>
        <end position="126"/>
    </location>
</feature>
<gene>
    <name evidence="2" type="ORF">HHL10_26845</name>
</gene>
<reference evidence="2 3" key="1">
    <citation type="submission" date="2020-04" db="EMBL/GenBank/DDBJ databases">
        <title>Azohydromonas sp. isolated from soil.</title>
        <authorList>
            <person name="Dahal R.H."/>
        </authorList>
    </citation>
    <scope>NUCLEOTIDE SEQUENCE [LARGE SCALE GENOMIC DNA]</scope>
    <source>
        <strain evidence="2 3">G-1-1-14</strain>
    </source>
</reference>
<dbReference type="RefSeq" id="WP_169163488.1">
    <property type="nucleotide sequence ID" value="NZ_JABBFW010000035.1"/>
</dbReference>
<evidence type="ECO:0000256" key="1">
    <source>
        <dbReference type="SAM" id="MobiDB-lite"/>
    </source>
</evidence>
<organism evidence="2 3">
    <name type="scientific">Azohydromonas caseinilytica</name>
    <dbReference type="NCBI Taxonomy" id="2728836"/>
    <lineage>
        <taxon>Bacteria</taxon>
        <taxon>Pseudomonadati</taxon>
        <taxon>Pseudomonadota</taxon>
        <taxon>Betaproteobacteria</taxon>
        <taxon>Burkholderiales</taxon>
        <taxon>Sphaerotilaceae</taxon>
        <taxon>Azohydromonas</taxon>
    </lineage>
</organism>
<feature type="compositionally biased region" description="Gly residues" evidence="1">
    <location>
        <begin position="32"/>
        <end position="42"/>
    </location>
</feature>
<evidence type="ECO:0000313" key="2">
    <source>
        <dbReference type="EMBL" id="NML18591.1"/>
    </source>
</evidence>
<name>A0A848FLB6_9BURK</name>
<proteinExistence type="predicted"/>
<feature type="compositionally biased region" description="Low complexity" evidence="1">
    <location>
        <begin position="22"/>
        <end position="31"/>
    </location>
</feature>
<dbReference type="AlphaFoldDB" id="A0A848FLB6"/>
<comment type="caution">
    <text evidence="2">The sequence shown here is derived from an EMBL/GenBank/DDBJ whole genome shotgun (WGS) entry which is preliminary data.</text>
</comment>
<dbReference type="Proteomes" id="UP000574067">
    <property type="component" value="Unassembled WGS sequence"/>
</dbReference>
<sequence length="164" mass="18019">MNTPYRPVHRERLHDADEHQRGPAPGQQFQQGQGGFAAGTGPQGSTPGDFRHGGLGTPGHVPQAPHALHRQQDEPDWSQLSQGAPQFAGPGSDAAAWGHVPRAPHAGGQHAGQGSAPQEEFDPEYLQWREEHLRGLDEDYRAWRQQRFADEFSRWRARSPGGSS</sequence>
<feature type="compositionally biased region" description="Low complexity" evidence="1">
    <location>
        <begin position="103"/>
        <end position="118"/>
    </location>
</feature>
<evidence type="ECO:0000313" key="3">
    <source>
        <dbReference type="Proteomes" id="UP000574067"/>
    </source>
</evidence>
<keyword evidence="3" id="KW-1185">Reference proteome</keyword>
<dbReference type="EMBL" id="JABBFW010000035">
    <property type="protein sequence ID" value="NML18591.1"/>
    <property type="molecule type" value="Genomic_DNA"/>
</dbReference>
<feature type="compositionally biased region" description="Basic and acidic residues" evidence="1">
    <location>
        <begin position="8"/>
        <end position="21"/>
    </location>
</feature>